<evidence type="ECO:0000256" key="1">
    <source>
        <dbReference type="SAM" id="Coils"/>
    </source>
</evidence>
<accession>A0ABV0WUS4</accession>
<evidence type="ECO:0000313" key="2">
    <source>
        <dbReference type="EMBL" id="MEQ2272376.1"/>
    </source>
</evidence>
<keyword evidence="1" id="KW-0175">Coiled coil</keyword>
<organism evidence="2 3">
    <name type="scientific">Xenotaenia resolanae</name>
    <dbReference type="NCBI Taxonomy" id="208358"/>
    <lineage>
        <taxon>Eukaryota</taxon>
        <taxon>Metazoa</taxon>
        <taxon>Chordata</taxon>
        <taxon>Craniata</taxon>
        <taxon>Vertebrata</taxon>
        <taxon>Euteleostomi</taxon>
        <taxon>Actinopterygii</taxon>
        <taxon>Neopterygii</taxon>
        <taxon>Teleostei</taxon>
        <taxon>Neoteleostei</taxon>
        <taxon>Acanthomorphata</taxon>
        <taxon>Ovalentaria</taxon>
        <taxon>Atherinomorphae</taxon>
        <taxon>Cyprinodontiformes</taxon>
        <taxon>Goodeidae</taxon>
        <taxon>Xenotaenia</taxon>
    </lineage>
</organism>
<evidence type="ECO:0000313" key="3">
    <source>
        <dbReference type="Proteomes" id="UP001444071"/>
    </source>
</evidence>
<sequence>MNMTFSGLVGMIPSDVAIEQCLFPTCWRQTVISKLLPSVDSALVISFITSSRLKSVEEKNKEIQLEKQSVNEELSMLTEKIFTIHSLCVAIFHINRIYLV</sequence>
<name>A0ABV0WUS4_9TELE</name>
<comment type="caution">
    <text evidence="2">The sequence shown here is derived from an EMBL/GenBank/DDBJ whole genome shotgun (WGS) entry which is preliminary data.</text>
</comment>
<keyword evidence="3" id="KW-1185">Reference proteome</keyword>
<reference evidence="2 3" key="1">
    <citation type="submission" date="2021-06" db="EMBL/GenBank/DDBJ databases">
        <authorList>
            <person name="Palmer J.M."/>
        </authorList>
    </citation>
    <scope>NUCLEOTIDE SEQUENCE [LARGE SCALE GENOMIC DNA]</scope>
    <source>
        <strain evidence="2 3">XR_2019</strain>
        <tissue evidence="2">Muscle</tissue>
    </source>
</reference>
<dbReference type="Proteomes" id="UP001444071">
    <property type="component" value="Unassembled WGS sequence"/>
</dbReference>
<feature type="coiled-coil region" evidence="1">
    <location>
        <begin position="53"/>
        <end position="80"/>
    </location>
</feature>
<proteinExistence type="predicted"/>
<gene>
    <name evidence="2" type="ORF">XENORESO_020752</name>
</gene>
<protein>
    <submittedName>
        <fullName evidence="2">Uncharacterized protein</fullName>
    </submittedName>
</protein>
<dbReference type="EMBL" id="JAHRIM010068316">
    <property type="protein sequence ID" value="MEQ2272376.1"/>
    <property type="molecule type" value="Genomic_DNA"/>
</dbReference>